<dbReference type="AlphaFoldDB" id="A0A1I7UP01"/>
<evidence type="ECO:0000313" key="3">
    <source>
        <dbReference type="Proteomes" id="UP000095282"/>
    </source>
</evidence>
<dbReference type="PANTHER" id="PTHR34005">
    <property type="entry name" value="PROTEIN CBG15054-RELATED"/>
    <property type="match status" value="1"/>
</dbReference>
<protein>
    <submittedName>
        <fullName evidence="4">Peptidase S1 domain-containing protein</fullName>
    </submittedName>
</protein>
<feature type="compositionally biased region" description="Basic and acidic residues" evidence="1">
    <location>
        <begin position="284"/>
        <end position="293"/>
    </location>
</feature>
<feature type="signal peptide" evidence="2">
    <location>
        <begin position="1"/>
        <end position="15"/>
    </location>
</feature>
<evidence type="ECO:0000313" key="4">
    <source>
        <dbReference type="WBParaSite" id="Csp11.Scaffold630.g17894.t1"/>
    </source>
</evidence>
<sequence length="316" mass="36135">MRWLLLVSAVFLVNGKLTREENKKRLDTCGKGSGPWMWALTDNRGDRLMAATPISPRHFITYSMTLLTRNRKWIHSRESIDKNFHNEYAIVEIPSEVLTLLRFAPLDKLNDTSYKPPVVVKGYFLGLCSDFVKQQFWFGHAPMILEVKNDLGVDYPCAKKQEVKVGDLAETWRLYPFGRVYHYDIKISLLYKIEFAVPMFGKDLTYDRGGAVVQKFDGRWIMTGMSGASMHVSEYPTQRPFTKLSHFMDDICQVSGVCDPSMPFPEPDPVIEKKNEQSGTSGKSGKEETKEEQAENVTMTKGTGVVLMMVFAYLWK</sequence>
<dbReference type="WBParaSite" id="Csp11.Scaffold630.g17894.t1">
    <property type="protein sequence ID" value="Csp11.Scaffold630.g17894.t1"/>
    <property type="gene ID" value="Csp11.Scaffold630.g17894"/>
</dbReference>
<dbReference type="InterPro" id="IPR005514">
    <property type="entry name" value="DUF316"/>
</dbReference>
<organism evidence="3 4">
    <name type="scientific">Caenorhabditis tropicalis</name>
    <dbReference type="NCBI Taxonomy" id="1561998"/>
    <lineage>
        <taxon>Eukaryota</taxon>
        <taxon>Metazoa</taxon>
        <taxon>Ecdysozoa</taxon>
        <taxon>Nematoda</taxon>
        <taxon>Chromadorea</taxon>
        <taxon>Rhabditida</taxon>
        <taxon>Rhabditina</taxon>
        <taxon>Rhabditomorpha</taxon>
        <taxon>Rhabditoidea</taxon>
        <taxon>Rhabditidae</taxon>
        <taxon>Peloderinae</taxon>
        <taxon>Caenorhabditis</taxon>
    </lineage>
</organism>
<dbReference type="STRING" id="1561998.A0A1I7UP01"/>
<accession>A0A1I7UP01</accession>
<dbReference type="PANTHER" id="PTHR34005:SF2">
    <property type="entry name" value="DUF4817 DOMAIN-CONTAINING PROTEIN-RELATED"/>
    <property type="match status" value="1"/>
</dbReference>
<name>A0A1I7UP01_9PELO</name>
<proteinExistence type="predicted"/>
<feature type="chain" id="PRO_5012272320" evidence="2">
    <location>
        <begin position="16"/>
        <end position="316"/>
    </location>
</feature>
<reference evidence="4" key="1">
    <citation type="submission" date="2016-11" db="UniProtKB">
        <authorList>
            <consortium name="WormBaseParasite"/>
        </authorList>
    </citation>
    <scope>IDENTIFICATION</scope>
</reference>
<feature type="region of interest" description="Disordered" evidence="1">
    <location>
        <begin position="265"/>
        <end position="297"/>
    </location>
</feature>
<evidence type="ECO:0000256" key="2">
    <source>
        <dbReference type="SAM" id="SignalP"/>
    </source>
</evidence>
<dbReference type="Proteomes" id="UP000095282">
    <property type="component" value="Unplaced"/>
</dbReference>
<keyword evidence="2" id="KW-0732">Signal</keyword>
<dbReference type="Pfam" id="PF03761">
    <property type="entry name" value="DUF316"/>
    <property type="match status" value="1"/>
</dbReference>
<evidence type="ECO:0000256" key="1">
    <source>
        <dbReference type="SAM" id="MobiDB-lite"/>
    </source>
</evidence>
<keyword evidence="3" id="KW-1185">Reference proteome</keyword>